<evidence type="ECO:0000256" key="1">
    <source>
        <dbReference type="ARBA" id="ARBA00022679"/>
    </source>
</evidence>
<dbReference type="OrthoDB" id="427924at2759"/>
<dbReference type="EMBL" id="BGZK01000882">
    <property type="protein sequence ID" value="GBP63862.1"/>
    <property type="molecule type" value="Genomic_DNA"/>
</dbReference>
<dbReference type="Gene3D" id="3.10.20.370">
    <property type="match status" value="1"/>
</dbReference>
<dbReference type="SUPFAM" id="SSF56672">
    <property type="entry name" value="DNA/RNA polymerases"/>
    <property type="match status" value="1"/>
</dbReference>
<evidence type="ECO:0000256" key="7">
    <source>
        <dbReference type="SAM" id="MobiDB-lite"/>
    </source>
</evidence>
<name>A0A4C1XLI6_EUMVA</name>
<dbReference type="STRING" id="151549.A0A4C1XLI6"/>
<feature type="domain" description="Integrase catalytic" evidence="8">
    <location>
        <begin position="260"/>
        <end position="419"/>
    </location>
</feature>
<keyword evidence="3" id="KW-0540">Nuclease</keyword>
<protein>
    <submittedName>
        <fullName evidence="9">Retrovirus-related Pol polyprotein from transposon 17.6</fullName>
    </submittedName>
</protein>
<keyword evidence="1" id="KW-0808">Transferase</keyword>
<dbReference type="GO" id="GO:0003964">
    <property type="term" value="F:RNA-directed DNA polymerase activity"/>
    <property type="evidence" value="ECO:0007669"/>
    <property type="project" value="UniProtKB-KW"/>
</dbReference>
<dbReference type="PROSITE" id="PS50994">
    <property type="entry name" value="INTEGRASE"/>
    <property type="match status" value="1"/>
</dbReference>
<dbReference type="PANTHER" id="PTHR37984">
    <property type="entry name" value="PROTEIN CBG26694"/>
    <property type="match status" value="1"/>
</dbReference>
<dbReference type="GO" id="GO:0015074">
    <property type="term" value="P:DNA integration"/>
    <property type="evidence" value="ECO:0007669"/>
    <property type="project" value="InterPro"/>
</dbReference>
<evidence type="ECO:0000256" key="6">
    <source>
        <dbReference type="ARBA" id="ARBA00022918"/>
    </source>
</evidence>
<dbReference type="Proteomes" id="UP000299102">
    <property type="component" value="Unassembled WGS sequence"/>
</dbReference>
<evidence type="ECO:0000256" key="2">
    <source>
        <dbReference type="ARBA" id="ARBA00022695"/>
    </source>
</evidence>
<comment type="caution">
    <text evidence="9">The sequence shown here is derived from an EMBL/GenBank/DDBJ whole genome shotgun (WGS) entry which is preliminary data.</text>
</comment>
<evidence type="ECO:0000256" key="3">
    <source>
        <dbReference type="ARBA" id="ARBA00022722"/>
    </source>
</evidence>
<evidence type="ECO:0000256" key="4">
    <source>
        <dbReference type="ARBA" id="ARBA00022759"/>
    </source>
</evidence>
<evidence type="ECO:0000256" key="5">
    <source>
        <dbReference type="ARBA" id="ARBA00022801"/>
    </source>
</evidence>
<keyword evidence="2" id="KW-0548">Nucleotidyltransferase</keyword>
<dbReference type="InterPro" id="IPR050951">
    <property type="entry name" value="Retrovirus_Pol_polyprotein"/>
</dbReference>
<dbReference type="Gene3D" id="3.10.10.10">
    <property type="entry name" value="HIV Type 1 Reverse Transcriptase, subunit A, domain 1"/>
    <property type="match status" value="1"/>
</dbReference>
<gene>
    <name evidence="9" type="primary">pol</name>
    <name evidence="9" type="ORF">EVAR_39523_1</name>
</gene>
<proteinExistence type="predicted"/>
<dbReference type="SUPFAM" id="SSF53098">
    <property type="entry name" value="Ribonuclease H-like"/>
    <property type="match status" value="1"/>
</dbReference>
<dbReference type="InterPro" id="IPR012337">
    <property type="entry name" value="RNaseH-like_sf"/>
</dbReference>
<keyword evidence="10" id="KW-1185">Reference proteome</keyword>
<dbReference type="InterPro" id="IPR036397">
    <property type="entry name" value="RNaseH_sf"/>
</dbReference>
<dbReference type="CDD" id="cd09274">
    <property type="entry name" value="RNase_HI_RT_Ty3"/>
    <property type="match status" value="1"/>
</dbReference>
<dbReference type="CDD" id="cd01647">
    <property type="entry name" value="RT_LTR"/>
    <property type="match status" value="1"/>
</dbReference>
<dbReference type="Gene3D" id="3.30.420.10">
    <property type="entry name" value="Ribonuclease H-like superfamily/Ribonuclease H"/>
    <property type="match status" value="1"/>
</dbReference>
<keyword evidence="6" id="KW-0695">RNA-directed DNA polymerase</keyword>
<dbReference type="GO" id="GO:0042575">
    <property type="term" value="C:DNA polymerase complex"/>
    <property type="evidence" value="ECO:0007669"/>
    <property type="project" value="UniProtKB-ARBA"/>
</dbReference>
<reference evidence="9 10" key="1">
    <citation type="journal article" date="2019" name="Commun. Biol.">
        <title>The bagworm genome reveals a unique fibroin gene that provides high tensile strength.</title>
        <authorList>
            <person name="Kono N."/>
            <person name="Nakamura H."/>
            <person name="Ohtoshi R."/>
            <person name="Tomita M."/>
            <person name="Numata K."/>
            <person name="Arakawa K."/>
        </authorList>
    </citation>
    <scope>NUCLEOTIDE SEQUENCE [LARGE SCALE GENOMIC DNA]</scope>
</reference>
<keyword evidence="5" id="KW-0378">Hydrolase</keyword>
<feature type="region of interest" description="Disordered" evidence="7">
    <location>
        <begin position="524"/>
        <end position="552"/>
    </location>
</feature>
<dbReference type="InterPro" id="IPR041373">
    <property type="entry name" value="RT_RNaseH"/>
</dbReference>
<dbReference type="FunFam" id="3.10.20.370:FF:000001">
    <property type="entry name" value="Retrovirus-related Pol polyprotein from transposon 17.6-like protein"/>
    <property type="match status" value="1"/>
</dbReference>
<keyword evidence="4" id="KW-0255">Endonuclease</keyword>
<sequence length="552" mass="64103">MKIKGNHLKLGNNTIELNYNSEDIDIDLENLFQQYQKIFTENVTDSVTTKTKHEIKLTDDSPIYQRPFRLPQTQRTEIKKQLKKLLKENIIRPSDSPWASPVHLVPKKLDNSGQLKFRLVIDYRKLNEKTQSDRYPLPNIEDILTQLNNSKYFSTIDLTSGYPLVKSIDDTALGAVLSQNQHPIAYASRTLSETGRRYNTTEKELLAMLWACQHFRPYIYGRKFQLETDHQPLTWLAKLKESNAKLTRWRLRLQEFDYDIGHTKGRQNKVADTLSRIELQNNDSDAATVHSNSNDEETAEKIEGNDTISYIRSLTKIIRYLGKPKHVRHDPDKLIDSLTFKEHLTNLLAIDVHQTSARHHTSNGDIERAHSTIIEKYRVMRLHPDEDKEELMALIITSYNCTEHSVAECTPHQALFGIEPNQIEIPGEALLLQNYNKKRYDLLKSLHNNIIDNMDLAKGERLKRDNRKRKMTEPLEKGTSVYIPIHKHRRNKKEPPFVGPYPVIEALPRNTYLILGPRNHKTKYHKDELRITESPSAQHGEPLQRSSTPTDH</sequence>
<dbReference type="InterPro" id="IPR001584">
    <property type="entry name" value="Integrase_cat-core"/>
</dbReference>
<dbReference type="Pfam" id="PF17917">
    <property type="entry name" value="RT_RNaseH"/>
    <property type="match status" value="1"/>
</dbReference>
<dbReference type="AlphaFoldDB" id="A0A4C1XLI6"/>
<organism evidence="9 10">
    <name type="scientific">Eumeta variegata</name>
    <name type="common">Bagworm moth</name>
    <name type="synonym">Eumeta japonica</name>
    <dbReference type="NCBI Taxonomy" id="151549"/>
    <lineage>
        <taxon>Eukaryota</taxon>
        <taxon>Metazoa</taxon>
        <taxon>Ecdysozoa</taxon>
        <taxon>Arthropoda</taxon>
        <taxon>Hexapoda</taxon>
        <taxon>Insecta</taxon>
        <taxon>Pterygota</taxon>
        <taxon>Neoptera</taxon>
        <taxon>Endopterygota</taxon>
        <taxon>Lepidoptera</taxon>
        <taxon>Glossata</taxon>
        <taxon>Ditrysia</taxon>
        <taxon>Tineoidea</taxon>
        <taxon>Psychidae</taxon>
        <taxon>Oiketicinae</taxon>
        <taxon>Eumeta</taxon>
    </lineage>
</organism>
<dbReference type="InterPro" id="IPR043502">
    <property type="entry name" value="DNA/RNA_pol_sf"/>
</dbReference>
<evidence type="ECO:0000313" key="10">
    <source>
        <dbReference type="Proteomes" id="UP000299102"/>
    </source>
</evidence>
<dbReference type="GO" id="GO:0016787">
    <property type="term" value="F:hydrolase activity"/>
    <property type="evidence" value="ECO:0007669"/>
    <property type="project" value="UniProtKB-KW"/>
</dbReference>
<evidence type="ECO:0000259" key="8">
    <source>
        <dbReference type="PROSITE" id="PS50994"/>
    </source>
</evidence>
<evidence type="ECO:0000313" key="9">
    <source>
        <dbReference type="EMBL" id="GBP63862.1"/>
    </source>
</evidence>
<dbReference type="GO" id="GO:0004519">
    <property type="term" value="F:endonuclease activity"/>
    <property type="evidence" value="ECO:0007669"/>
    <property type="project" value="UniProtKB-KW"/>
</dbReference>
<dbReference type="PANTHER" id="PTHR37984:SF5">
    <property type="entry name" value="PROTEIN NYNRIN-LIKE"/>
    <property type="match status" value="1"/>
</dbReference>
<dbReference type="GO" id="GO:0003676">
    <property type="term" value="F:nucleic acid binding"/>
    <property type="evidence" value="ECO:0007669"/>
    <property type="project" value="InterPro"/>
</dbReference>
<accession>A0A4C1XLI6</accession>